<sequence>MVLSPEGFDEFFRRALARLVLFLIKIGASREEAEDSAQEAMAKAYENWHAVEHPEAWVRVVAERIHLASTARARAAPARAAAGGWAGDLVRPDPDLAVFGDEQRRVLDLLRRLPHEQRRVMAWYYDGFTITEIAAIIGRPEATVRSHLRHARQRLKRELDIKDAVTPDAVGAGEGMH</sequence>
<keyword evidence="3" id="KW-0731">Sigma factor</keyword>
<feature type="domain" description="RNA polymerase sigma factor 70 region 4 type 2" evidence="6">
    <location>
        <begin position="104"/>
        <end position="155"/>
    </location>
</feature>
<dbReference type="GO" id="GO:0006352">
    <property type="term" value="P:DNA-templated transcription initiation"/>
    <property type="evidence" value="ECO:0007669"/>
    <property type="project" value="InterPro"/>
</dbReference>
<reference evidence="7 8" key="1">
    <citation type="submission" date="2020-03" db="EMBL/GenBank/DDBJ databases">
        <title>Whole genome shotgun sequence of Phytohabitans houttuyneae NBRC 108639.</title>
        <authorList>
            <person name="Komaki H."/>
            <person name="Tamura T."/>
        </authorList>
    </citation>
    <scope>NUCLEOTIDE SEQUENCE [LARGE SCALE GENOMIC DNA]</scope>
    <source>
        <strain evidence="7 8">NBRC 108639</strain>
    </source>
</reference>
<evidence type="ECO:0000313" key="8">
    <source>
        <dbReference type="Proteomes" id="UP000482800"/>
    </source>
</evidence>
<dbReference type="Proteomes" id="UP000482800">
    <property type="component" value="Unassembled WGS sequence"/>
</dbReference>
<evidence type="ECO:0000256" key="2">
    <source>
        <dbReference type="ARBA" id="ARBA00023015"/>
    </source>
</evidence>
<dbReference type="PANTHER" id="PTHR43133">
    <property type="entry name" value="RNA POLYMERASE ECF-TYPE SIGMA FACTO"/>
    <property type="match status" value="1"/>
</dbReference>
<dbReference type="InterPro" id="IPR013325">
    <property type="entry name" value="RNA_pol_sigma_r2"/>
</dbReference>
<dbReference type="InterPro" id="IPR039425">
    <property type="entry name" value="RNA_pol_sigma-70-like"/>
</dbReference>
<comment type="similarity">
    <text evidence="1">Belongs to the sigma-70 factor family. ECF subfamily.</text>
</comment>
<evidence type="ECO:0000256" key="4">
    <source>
        <dbReference type="ARBA" id="ARBA00023125"/>
    </source>
</evidence>
<reference evidence="7 8" key="2">
    <citation type="submission" date="2020-03" db="EMBL/GenBank/DDBJ databases">
        <authorList>
            <person name="Ichikawa N."/>
            <person name="Kimura A."/>
            <person name="Kitahashi Y."/>
            <person name="Uohara A."/>
        </authorList>
    </citation>
    <scope>NUCLEOTIDE SEQUENCE [LARGE SCALE GENOMIC DNA]</scope>
    <source>
        <strain evidence="7 8">NBRC 108639</strain>
    </source>
</reference>
<dbReference type="Gene3D" id="1.10.10.10">
    <property type="entry name" value="Winged helix-like DNA-binding domain superfamily/Winged helix DNA-binding domain"/>
    <property type="match status" value="1"/>
</dbReference>
<keyword evidence="2" id="KW-0805">Transcription regulation</keyword>
<dbReference type="Pfam" id="PF08281">
    <property type="entry name" value="Sigma70_r4_2"/>
    <property type="match status" value="1"/>
</dbReference>
<keyword evidence="4" id="KW-0238">DNA-binding</keyword>
<dbReference type="InterPro" id="IPR013249">
    <property type="entry name" value="RNA_pol_sigma70_r4_t2"/>
</dbReference>
<protein>
    <submittedName>
        <fullName evidence="7">RNA polymerase sigma24 factor</fullName>
    </submittedName>
</protein>
<dbReference type="EMBL" id="BLPF01000002">
    <property type="protein sequence ID" value="GFJ82704.1"/>
    <property type="molecule type" value="Genomic_DNA"/>
</dbReference>
<dbReference type="SUPFAM" id="SSF88946">
    <property type="entry name" value="Sigma2 domain of RNA polymerase sigma factors"/>
    <property type="match status" value="1"/>
</dbReference>
<proteinExistence type="inferred from homology"/>
<dbReference type="SUPFAM" id="SSF88659">
    <property type="entry name" value="Sigma3 and sigma4 domains of RNA polymerase sigma factors"/>
    <property type="match status" value="1"/>
</dbReference>
<evidence type="ECO:0000313" key="7">
    <source>
        <dbReference type="EMBL" id="GFJ82704.1"/>
    </source>
</evidence>
<evidence type="ECO:0000256" key="5">
    <source>
        <dbReference type="ARBA" id="ARBA00023163"/>
    </source>
</evidence>
<keyword evidence="8" id="KW-1185">Reference proteome</keyword>
<keyword evidence="5" id="KW-0804">Transcription</keyword>
<evidence type="ECO:0000256" key="1">
    <source>
        <dbReference type="ARBA" id="ARBA00010641"/>
    </source>
</evidence>
<dbReference type="InterPro" id="IPR036388">
    <property type="entry name" value="WH-like_DNA-bd_sf"/>
</dbReference>
<accession>A0A6V8KFW6</accession>
<comment type="caution">
    <text evidence="7">The sequence shown here is derived from an EMBL/GenBank/DDBJ whole genome shotgun (WGS) entry which is preliminary data.</text>
</comment>
<dbReference type="NCBIfam" id="TIGR02937">
    <property type="entry name" value="sigma70-ECF"/>
    <property type="match status" value="1"/>
</dbReference>
<dbReference type="AlphaFoldDB" id="A0A6V8KFW6"/>
<gene>
    <name evidence="7" type="ORF">Phou_068840</name>
</gene>
<dbReference type="GO" id="GO:0016987">
    <property type="term" value="F:sigma factor activity"/>
    <property type="evidence" value="ECO:0007669"/>
    <property type="project" value="UniProtKB-KW"/>
</dbReference>
<dbReference type="GO" id="GO:0003677">
    <property type="term" value="F:DNA binding"/>
    <property type="evidence" value="ECO:0007669"/>
    <property type="project" value="UniProtKB-KW"/>
</dbReference>
<dbReference type="Gene3D" id="1.10.1740.10">
    <property type="match status" value="1"/>
</dbReference>
<evidence type="ECO:0000259" key="6">
    <source>
        <dbReference type="Pfam" id="PF08281"/>
    </source>
</evidence>
<name>A0A6V8KFW6_9ACTN</name>
<dbReference type="InterPro" id="IPR014284">
    <property type="entry name" value="RNA_pol_sigma-70_dom"/>
</dbReference>
<evidence type="ECO:0000256" key="3">
    <source>
        <dbReference type="ARBA" id="ARBA00023082"/>
    </source>
</evidence>
<organism evidence="7 8">
    <name type="scientific">Phytohabitans houttuyneae</name>
    <dbReference type="NCBI Taxonomy" id="1076126"/>
    <lineage>
        <taxon>Bacteria</taxon>
        <taxon>Bacillati</taxon>
        <taxon>Actinomycetota</taxon>
        <taxon>Actinomycetes</taxon>
        <taxon>Micromonosporales</taxon>
        <taxon>Micromonosporaceae</taxon>
    </lineage>
</organism>
<dbReference type="InterPro" id="IPR013324">
    <property type="entry name" value="RNA_pol_sigma_r3/r4-like"/>
</dbReference>
<dbReference type="PANTHER" id="PTHR43133:SF50">
    <property type="entry name" value="ECF RNA POLYMERASE SIGMA FACTOR SIGM"/>
    <property type="match status" value="1"/>
</dbReference>